<comment type="similarity">
    <text evidence="2">Belongs to the CD225/Dispanin family.</text>
</comment>
<name>A0ABD0K9A8_9CAEN</name>
<dbReference type="GO" id="GO:0016020">
    <property type="term" value="C:membrane"/>
    <property type="evidence" value="ECO:0007669"/>
    <property type="project" value="UniProtKB-SubCell"/>
</dbReference>
<feature type="transmembrane region" description="Helical" evidence="7">
    <location>
        <begin position="217"/>
        <end position="241"/>
    </location>
</feature>
<dbReference type="AlphaFoldDB" id="A0ABD0K9A8"/>
<keyword evidence="3 7" id="KW-0812">Transmembrane</keyword>
<feature type="transmembrane region" description="Helical" evidence="7">
    <location>
        <begin position="269"/>
        <end position="288"/>
    </location>
</feature>
<gene>
    <name evidence="8" type="ORF">BaRGS_00025122</name>
</gene>
<evidence type="ECO:0000256" key="4">
    <source>
        <dbReference type="ARBA" id="ARBA00022989"/>
    </source>
</evidence>
<dbReference type="InterPro" id="IPR007593">
    <property type="entry name" value="CD225/Dispanin_fam"/>
</dbReference>
<protein>
    <submittedName>
        <fullName evidence="8">Uncharacterized protein</fullName>
    </submittedName>
</protein>
<dbReference type="Pfam" id="PF04505">
    <property type="entry name" value="CD225"/>
    <property type="match status" value="1"/>
</dbReference>
<comment type="caution">
    <text evidence="8">The sequence shown here is derived from an EMBL/GenBank/DDBJ whole genome shotgun (WGS) entry which is preliminary data.</text>
</comment>
<keyword evidence="4 7" id="KW-1133">Transmembrane helix</keyword>
<feature type="compositionally biased region" description="Acidic residues" evidence="6">
    <location>
        <begin position="35"/>
        <end position="45"/>
    </location>
</feature>
<sequence>MSDREHVQRSRSPSPARIDAATSAGYYNPGLALDDNNDVTVDVEGDNLHSGSTSASTAPPAASPQTWERFDDDGDVGVRVGQIQSGTKPPSSYQPPNVASAQRTAHHQDGGQPEPRILPPPAPSRRTVANGHPSPSTTNLQPPAPASGEQSPPADPASQQAVSSHPVHYDRQRDQVVVQGGAVGADPLGGAVIVTRGSPERWSDLPERPLTARHMKLLKIFSVASVILFFPSGIPAMYYAWRTQREFDEGILRGNIDRAQKFRRRAEHLIILSAVLAVMMAVLVFALVERAQRGDPAAPHSYVAHNPLHTG</sequence>
<evidence type="ECO:0000313" key="9">
    <source>
        <dbReference type="Proteomes" id="UP001519460"/>
    </source>
</evidence>
<evidence type="ECO:0000313" key="8">
    <source>
        <dbReference type="EMBL" id="KAK7483689.1"/>
    </source>
</evidence>
<feature type="region of interest" description="Disordered" evidence="6">
    <location>
        <begin position="1"/>
        <end position="169"/>
    </location>
</feature>
<evidence type="ECO:0000256" key="2">
    <source>
        <dbReference type="ARBA" id="ARBA00006843"/>
    </source>
</evidence>
<evidence type="ECO:0000256" key="7">
    <source>
        <dbReference type="SAM" id="Phobius"/>
    </source>
</evidence>
<evidence type="ECO:0000256" key="3">
    <source>
        <dbReference type="ARBA" id="ARBA00022692"/>
    </source>
</evidence>
<reference evidence="8 9" key="1">
    <citation type="journal article" date="2023" name="Sci. Data">
        <title>Genome assembly of the Korean intertidal mud-creeper Batillaria attramentaria.</title>
        <authorList>
            <person name="Patra A.K."/>
            <person name="Ho P.T."/>
            <person name="Jun S."/>
            <person name="Lee S.J."/>
            <person name="Kim Y."/>
            <person name="Won Y.J."/>
        </authorList>
    </citation>
    <scope>NUCLEOTIDE SEQUENCE [LARGE SCALE GENOMIC DNA]</scope>
    <source>
        <strain evidence="8">Wonlab-2016</strain>
    </source>
</reference>
<accession>A0ABD0K9A8</accession>
<feature type="compositionally biased region" description="Low complexity" evidence="6">
    <location>
        <begin position="52"/>
        <end position="64"/>
    </location>
</feature>
<feature type="compositionally biased region" description="Polar residues" evidence="6">
    <location>
        <begin position="82"/>
        <end position="103"/>
    </location>
</feature>
<keyword evidence="5 7" id="KW-0472">Membrane</keyword>
<dbReference type="EMBL" id="JACVVK020000223">
    <property type="protein sequence ID" value="KAK7483689.1"/>
    <property type="molecule type" value="Genomic_DNA"/>
</dbReference>
<evidence type="ECO:0000256" key="1">
    <source>
        <dbReference type="ARBA" id="ARBA00004370"/>
    </source>
</evidence>
<evidence type="ECO:0000256" key="6">
    <source>
        <dbReference type="SAM" id="MobiDB-lite"/>
    </source>
</evidence>
<dbReference type="Proteomes" id="UP001519460">
    <property type="component" value="Unassembled WGS sequence"/>
</dbReference>
<comment type="subcellular location">
    <subcellularLocation>
        <location evidence="1">Membrane</location>
    </subcellularLocation>
</comment>
<evidence type="ECO:0000256" key="5">
    <source>
        <dbReference type="ARBA" id="ARBA00023136"/>
    </source>
</evidence>
<proteinExistence type="inferred from homology"/>
<keyword evidence="9" id="KW-1185">Reference proteome</keyword>
<organism evidence="8 9">
    <name type="scientific">Batillaria attramentaria</name>
    <dbReference type="NCBI Taxonomy" id="370345"/>
    <lineage>
        <taxon>Eukaryota</taxon>
        <taxon>Metazoa</taxon>
        <taxon>Spiralia</taxon>
        <taxon>Lophotrochozoa</taxon>
        <taxon>Mollusca</taxon>
        <taxon>Gastropoda</taxon>
        <taxon>Caenogastropoda</taxon>
        <taxon>Sorbeoconcha</taxon>
        <taxon>Cerithioidea</taxon>
        <taxon>Batillariidae</taxon>
        <taxon>Batillaria</taxon>
    </lineage>
</organism>